<dbReference type="InterPro" id="IPR050407">
    <property type="entry name" value="Geranylgeranyl_reductase"/>
</dbReference>
<dbReference type="GO" id="GO:0071949">
    <property type="term" value="F:FAD binding"/>
    <property type="evidence" value="ECO:0007669"/>
    <property type="project" value="InterPro"/>
</dbReference>
<dbReference type="Pfam" id="PF01494">
    <property type="entry name" value="FAD_binding_3"/>
    <property type="match status" value="1"/>
</dbReference>
<feature type="domain" description="FAD-binding" evidence="1">
    <location>
        <begin position="3"/>
        <end position="307"/>
    </location>
</feature>
<dbReference type="Gene3D" id="3.50.50.60">
    <property type="entry name" value="FAD/NAD(P)-binding domain"/>
    <property type="match status" value="1"/>
</dbReference>
<dbReference type="SUPFAM" id="SSF51905">
    <property type="entry name" value="FAD/NAD(P)-binding domain"/>
    <property type="match status" value="1"/>
</dbReference>
<comment type="caution">
    <text evidence="2">The sequence shown here is derived from an EMBL/GenBank/DDBJ whole genome shotgun (WGS) entry which is preliminary data.</text>
</comment>
<dbReference type="PANTHER" id="PTHR42685:SF22">
    <property type="entry name" value="CONDITIONED MEDIUM FACTOR RECEPTOR 1"/>
    <property type="match status" value="1"/>
</dbReference>
<gene>
    <name evidence="2" type="ORF">GBK04_27005</name>
</gene>
<dbReference type="PRINTS" id="PR00420">
    <property type="entry name" value="RNGMNOXGNASE"/>
</dbReference>
<sequence>MNYPVVIIGGGLAGLISGIELARGGIRVLLIERKSYPYHKVCGEYVSNEVLPYLKSLGLDPAALGAARISNFRFTSPKGSVLDTKLDLGGFGVSRYILDQALYRLALKAGVDFRLNTTVTKVDWLEEHFEINTADGGTYTSEIAIGAYGKRARLDRQLGRGFMEKESPYVGIKYHIRGDFPRNVIALHNFKNGYCGMSAIEDDKQCLCYLTERTNLRQAGSIPEMERNILSKNPHLEAIFSNAEFLYAKPEVINEISFAPKNCIENHLLMVGDSAGLITPLCGNGMAMAIRAGNMVAHEVKLYFQQHRSRSELEGTYRKSWQREFASRLLVGRAVQKVFGREVLSELALGFFRLAPPLLNVVIKGTHGKLMRLE</sequence>
<protein>
    <submittedName>
        <fullName evidence="2">FAD-binding protein</fullName>
    </submittedName>
</protein>
<accession>A0A7C9BJQ5</accession>
<evidence type="ECO:0000259" key="1">
    <source>
        <dbReference type="Pfam" id="PF01494"/>
    </source>
</evidence>
<evidence type="ECO:0000313" key="2">
    <source>
        <dbReference type="EMBL" id="MPR36881.1"/>
    </source>
</evidence>
<dbReference type="InterPro" id="IPR036188">
    <property type="entry name" value="FAD/NAD-bd_sf"/>
</dbReference>
<name>A0A7C9BJQ5_9BACT</name>
<reference evidence="2 3" key="1">
    <citation type="submission" date="2019-10" db="EMBL/GenBank/DDBJ databases">
        <title>Draft Genome Sequence of Cytophagaceae sp. SJW1-29.</title>
        <authorList>
            <person name="Choi A."/>
        </authorList>
    </citation>
    <scope>NUCLEOTIDE SEQUENCE [LARGE SCALE GENOMIC DNA]</scope>
    <source>
        <strain evidence="2 3">SJW1-29</strain>
    </source>
</reference>
<dbReference type="Proteomes" id="UP000479293">
    <property type="component" value="Unassembled WGS sequence"/>
</dbReference>
<dbReference type="PANTHER" id="PTHR42685">
    <property type="entry name" value="GERANYLGERANYL DIPHOSPHATE REDUCTASE"/>
    <property type="match status" value="1"/>
</dbReference>
<dbReference type="RefSeq" id="WP_152765164.1">
    <property type="nucleotide sequence ID" value="NZ_WHLY01000002.1"/>
</dbReference>
<organism evidence="2 3">
    <name type="scientific">Salmonirosea aquatica</name>
    <dbReference type="NCBI Taxonomy" id="2654236"/>
    <lineage>
        <taxon>Bacteria</taxon>
        <taxon>Pseudomonadati</taxon>
        <taxon>Bacteroidota</taxon>
        <taxon>Cytophagia</taxon>
        <taxon>Cytophagales</taxon>
        <taxon>Spirosomataceae</taxon>
        <taxon>Salmonirosea</taxon>
    </lineage>
</organism>
<dbReference type="AlphaFoldDB" id="A0A7C9BJQ5"/>
<dbReference type="InterPro" id="IPR002938">
    <property type="entry name" value="FAD-bd"/>
</dbReference>
<proteinExistence type="predicted"/>
<evidence type="ECO:0000313" key="3">
    <source>
        <dbReference type="Proteomes" id="UP000479293"/>
    </source>
</evidence>
<keyword evidence="3" id="KW-1185">Reference proteome</keyword>
<dbReference type="EMBL" id="WHLY01000002">
    <property type="protein sequence ID" value="MPR36881.1"/>
    <property type="molecule type" value="Genomic_DNA"/>
</dbReference>